<dbReference type="PROSITE" id="PS50893">
    <property type="entry name" value="ABC_TRANSPORTER_2"/>
    <property type="match status" value="1"/>
</dbReference>
<dbReference type="EMBL" id="SCKX01000001">
    <property type="protein sequence ID" value="RWZ78407.1"/>
    <property type="molecule type" value="Genomic_DNA"/>
</dbReference>
<dbReference type="GO" id="GO:0098796">
    <property type="term" value="C:membrane protein complex"/>
    <property type="evidence" value="ECO:0007669"/>
    <property type="project" value="UniProtKB-ARBA"/>
</dbReference>
<dbReference type="Gene3D" id="3.40.50.300">
    <property type="entry name" value="P-loop containing nucleotide triphosphate hydrolases"/>
    <property type="match status" value="1"/>
</dbReference>
<dbReference type="GO" id="GO:0005886">
    <property type="term" value="C:plasma membrane"/>
    <property type="evidence" value="ECO:0007669"/>
    <property type="project" value="TreeGrafter"/>
</dbReference>
<dbReference type="InterPro" id="IPR027417">
    <property type="entry name" value="P-loop_NTPase"/>
</dbReference>
<evidence type="ECO:0000256" key="2">
    <source>
        <dbReference type="ARBA" id="ARBA00022741"/>
    </source>
</evidence>
<dbReference type="FunFam" id="3.40.50.300:FF:000032">
    <property type="entry name" value="Export ABC transporter ATP-binding protein"/>
    <property type="match status" value="1"/>
</dbReference>
<evidence type="ECO:0000259" key="5">
    <source>
        <dbReference type="PROSITE" id="PS50893"/>
    </source>
</evidence>
<evidence type="ECO:0000313" key="7">
    <source>
        <dbReference type="Proteomes" id="UP000289257"/>
    </source>
</evidence>
<dbReference type="PANTHER" id="PTHR24220:SF86">
    <property type="entry name" value="ABC TRANSPORTER ABCH.1"/>
    <property type="match status" value="1"/>
</dbReference>
<dbReference type="Proteomes" id="UP000289257">
    <property type="component" value="Unassembled WGS sequence"/>
</dbReference>
<dbReference type="AlphaFoldDB" id="A0A4V1J7E5"/>
<evidence type="ECO:0000256" key="4">
    <source>
        <dbReference type="SAM" id="MobiDB-lite"/>
    </source>
</evidence>
<keyword evidence="7" id="KW-1185">Reference proteome</keyword>
<proteinExistence type="predicted"/>
<feature type="domain" description="ABC transporter" evidence="5">
    <location>
        <begin position="10"/>
        <end position="248"/>
    </location>
</feature>
<name>A0A4V1J7E5_9BACT</name>
<dbReference type="Pfam" id="PF00005">
    <property type="entry name" value="ABC_tran"/>
    <property type="match status" value="1"/>
</dbReference>
<dbReference type="SMART" id="SM00382">
    <property type="entry name" value="AAA"/>
    <property type="match status" value="1"/>
</dbReference>
<dbReference type="InterPro" id="IPR017911">
    <property type="entry name" value="MacB-like_ATP-bd"/>
</dbReference>
<keyword evidence="1" id="KW-0813">Transport</keyword>
<gene>
    <name evidence="6" type="ORF">EOT05_01445</name>
</gene>
<evidence type="ECO:0000256" key="3">
    <source>
        <dbReference type="ARBA" id="ARBA00022840"/>
    </source>
</evidence>
<dbReference type="InterPro" id="IPR015854">
    <property type="entry name" value="ABC_transpr_LolD-like"/>
</dbReference>
<dbReference type="CDD" id="cd03255">
    <property type="entry name" value="ABC_MJ0796_LolCDE_FtsE"/>
    <property type="match status" value="1"/>
</dbReference>
<organism evidence="6 7">
    <name type="scientific">Candidatus Microsaccharimonas sossegonensis</name>
    <dbReference type="NCBI Taxonomy" id="2506948"/>
    <lineage>
        <taxon>Bacteria</taxon>
        <taxon>Candidatus Saccharimonadota</taxon>
        <taxon>Candidatus Saccharimonadia</taxon>
        <taxon>Candidatus Saccharimonadales</taxon>
        <taxon>Candidatus Saccharimonadaceae</taxon>
        <taxon>Candidatus Microsaccharimonas</taxon>
    </lineage>
</organism>
<feature type="compositionally biased region" description="Basic residues" evidence="4">
    <location>
        <begin position="244"/>
        <end position="256"/>
    </location>
</feature>
<dbReference type="GO" id="GO:0005524">
    <property type="term" value="F:ATP binding"/>
    <property type="evidence" value="ECO:0007669"/>
    <property type="project" value="UniProtKB-KW"/>
</dbReference>
<accession>A0A4V1J7E5</accession>
<keyword evidence="3 6" id="KW-0067">ATP-binding</keyword>
<dbReference type="GO" id="GO:0016887">
    <property type="term" value="F:ATP hydrolysis activity"/>
    <property type="evidence" value="ECO:0007669"/>
    <property type="project" value="InterPro"/>
</dbReference>
<evidence type="ECO:0000256" key="1">
    <source>
        <dbReference type="ARBA" id="ARBA00022448"/>
    </source>
</evidence>
<reference evidence="6" key="1">
    <citation type="submission" date="2019-01" db="EMBL/GenBank/DDBJ databases">
        <title>Genomic signatures and co-occurrence patterns of the ultra-small Saccharimodia (Patescibacteria phylum) suggest a symbiotic lifestyle.</title>
        <authorList>
            <person name="Lemos L."/>
            <person name="Medeiros J."/>
            <person name="Andreote F."/>
            <person name="Fernandes G."/>
            <person name="Varani A."/>
            <person name="Oliveira G."/>
            <person name="Pylro V."/>
        </authorList>
    </citation>
    <scope>NUCLEOTIDE SEQUENCE [LARGE SCALE GENOMIC DNA]</scope>
    <source>
        <strain evidence="6">AMD02</strain>
    </source>
</reference>
<dbReference type="SUPFAM" id="SSF52540">
    <property type="entry name" value="P-loop containing nucleoside triphosphate hydrolases"/>
    <property type="match status" value="1"/>
</dbReference>
<evidence type="ECO:0000313" key="6">
    <source>
        <dbReference type="EMBL" id="RWZ78407.1"/>
    </source>
</evidence>
<comment type="caution">
    <text evidence="6">The sequence shown here is derived from an EMBL/GenBank/DDBJ whole genome shotgun (WGS) entry which is preliminary data.</text>
</comment>
<dbReference type="InterPro" id="IPR003593">
    <property type="entry name" value="AAA+_ATPase"/>
</dbReference>
<sequence>MANNKTEPVIVLSDLRKRFGIGDAEHYAIDGIDLTIRKGEFIAIMGPSGCGKTTLLNILGLLDSKIEGEYELETRPVASLSFRRQARIRSQQIGFIFQSFNLVTRLNVIENVALPLVYKGMTRLNREKQASAILHTFHLGEREYYMPYQLSGGQTQRVAIARALVNNPSIILADEPTGNLDSASSHIIMEELSDLHKRGNTIIMVTHNPRLTTYASRVITMLDGKIDTDTGSPKRKNDTTAKKPLGKVSKKRRKTKTKQEVA</sequence>
<dbReference type="InterPro" id="IPR003439">
    <property type="entry name" value="ABC_transporter-like_ATP-bd"/>
</dbReference>
<protein>
    <submittedName>
        <fullName evidence="6">ABC transporter ATP-binding protein</fullName>
    </submittedName>
</protein>
<dbReference type="GO" id="GO:0022857">
    <property type="term" value="F:transmembrane transporter activity"/>
    <property type="evidence" value="ECO:0007669"/>
    <property type="project" value="TreeGrafter"/>
</dbReference>
<keyword evidence="2" id="KW-0547">Nucleotide-binding</keyword>
<feature type="region of interest" description="Disordered" evidence="4">
    <location>
        <begin position="225"/>
        <end position="262"/>
    </location>
</feature>
<dbReference type="PANTHER" id="PTHR24220">
    <property type="entry name" value="IMPORT ATP-BINDING PROTEIN"/>
    <property type="match status" value="1"/>
</dbReference>